<protein>
    <submittedName>
        <fullName evidence="2">Uncharacterized protein</fullName>
    </submittedName>
</protein>
<keyword evidence="1" id="KW-0175">Coiled coil</keyword>
<proteinExistence type="predicted"/>
<dbReference type="EMBL" id="QANS01000009">
    <property type="protein sequence ID" value="PTU28284.1"/>
    <property type="molecule type" value="Genomic_DNA"/>
</dbReference>
<dbReference type="Proteomes" id="UP000244248">
    <property type="component" value="Unassembled WGS sequence"/>
</dbReference>
<dbReference type="AlphaFoldDB" id="A0A2T5MBB1"/>
<evidence type="ECO:0000313" key="2">
    <source>
        <dbReference type="EMBL" id="PTU28284.1"/>
    </source>
</evidence>
<evidence type="ECO:0000256" key="1">
    <source>
        <dbReference type="SAM" id="Coils"/>
    </source>
</evidence>
<accession>A0A2T5MBB1</accession>
<comment type="caution">
    <text evidence="2">The sequence shown here is derived from an EMBL/GenBank/DDBJ whole genome shotgun (WGS) entry which is preliminary data.</text>
</comment>
<keyword evidence="3" id="KW-1185">Reference proteome</keyword>
<evidence type="ECO:0000313" key="3">
    <source>
        <dbReference type="Proteomes" id="UP000244248"/>
    </source>
</evidence>
<sequence length="168" mass="18695">MPIAKPVLLTEELSLSISDDHATIAQLEDLLMLREQILAADAASQKTLNANLQHQYDVEPSEKNKMRLALALTTPGHTRADLIKAQKLIEELQSNTGSLPQVVRMYLRARVDIAKHTYDLEGKVKALSNDTRDLNEQLADVRAQIKALTSIEQKLESARSSASGRERK</sequence>
<name>A0A2T5MBB1_9GAMM</name>
<gene>
    <name evidence="2" type="ORF">CJD38_17775</name>
</gene>
<feature type="coiled-coil region" evidence="1">
    <location>
        <begin position="124"/>
        <end position="151"/>
    </location>
</feature>
<reference evidence="2 3" key="1">
    <citation type="submission" date="2018-04" db="EMBL/GenBank/DDBJ databases">
        <title>Novel species isolated from glacier.</title>
        <authorList>
            <person name="Liu Q."/>
            <person name="Xin Y.-H."/>
        </authorList>
    </citation>
    <scope>NUCLEOTIDE SEQUENCE [LARGE SCALE GENOMIC DNA]</scope>
    <source>
        <strain evidence="2 3">GT1R17</strain>
    </source>
</reference>
<organism evidence="2 3">
    <name type="scientific">Stenotrophobium rhamnosiphilum</name>
    <dbReference type="NCBI Taxonomy" id="2029166"/>
    <lineage>
        <taxon>Bacteria</taxon>
        <taxon>Pseudomonadati</taxon>
        <taxon>Pseudomonadota</taxon>
        <taxon>Gammaproteobacteria</taxon>
        <taxon>Nevskiales</taxon>
        <taxon>Nevskiaceae</taxon>
        <taxon>Stenotrophobium</taxon>
    </lineage>
</organism>